<proteinExistence type="predicted"/>
<comment type="caution">
    <text evidence="1">The sequence shown here is derived from an EMBL/GenBank/DDBJ whole genome shotgun (WGS) entry which is preliminary data.</text>
</comment>
<accession>A0A955RLL0</accession>
<name>A0A955RLL0_9BACT</name>
<evidence type="ECO:0000313" key="2">
    <source>
        <dbReference type="Proteomes" id="UP000714915"/>
    </source>
</evidence>
<protein>
    <submittedName>
        <fullName evidence="1">Uncharacterized protein</fullName>
    </submittedName>
</protein>
<evidence type="ECO:0000313" key="1">
    <source>
        <dbReference type="EMBL" id="MCA9386428.1"/>
    </source>
</evidence>
<reference evidence="1" key="2">
    <citation type="journal article" date="2021" name="Microbiome">
        <title>Successional dynamics and alternative stable states in a saline activated sludge microbial community over 9 years.</title>
        <authorList>
            <person name="Wang Y."/>
            <person name="Ye J."/>
            <person name="Ju F."/>
            <person name="Liu L."/>
            <person name="Boyd J.A."/>
            <person name="Deng Y."/>
            <person name="Parks D.H."/>
            <person name="Jiang X."/>
            <person name="Yin X."/>
            <person name="Woodcroft B.J."/>
            <person name="Tyson G.W."/>
            <person name="Hugenholtz P."/>
            <person name="Polz M.F."/>
            <person name="Zhang T."/>
        </authorList>
    </citation>
    <scope>NUCLEOTIDE SEQUENCE</scope>
    <source>
        <strain evidence="1">HKST-UBA09</strain>
    </source>
</reference>
<dbReference type="Proteomes" id="UP000714915">
    <property type="component" value="Unassembled WGS sequence"/>
</dbReference>
<reference evidence="1" key="1">
    <citation type="submission" date="2020-04" db="EMBL/GenBank/DDBJ databases">
        <authorList>
            <person name="Zhang T."/>
        </authorList>
    </citation>
    <scope>NUCLEOTIDE SEQUENCE</scope>
    <source>
        <strain evidence="1">HKST-UBA09</strain>
    </source>
</reference>
<sequence>MQNTPESTLYDLPSSIQLGNEHYTVTYNEDPEEVIKGVTCITLELNEISEIADGAIVEVQKGYHTPIQEVGHSFIAIEQPYTGSGHLLFMRNGETNVNYHYFNTENNISCPPLFLEPGSLLCWVASSSKDHNLVFAEIITPRFKAGETFKEGSEIDPVRFKLMKNAINQLLRIEA</sequence>
<dbReference type="AlphaFoldDB" id="A0A955RLL0"/>
<organism evidence="1 2">
    <name type="scientific">Candidatus Dojkabacteria bacterium</name>
    <dbReference type="NCBI Taxonomy" id="2099670"/>
    <lineage>
        <taxon>Bacteria</taxon>
        <taxon>Candidatus Dojkabacteria</taxon>
    </lineage>
</organism>
<dbReference type="EMBL" id="JAGQLF010000001">
    <property type="protein sequence ID" value="MCA9386428.1"/>
    <property type="molecule type" value="Genomic_DNA"/>
</dbReference>
<gene>
    <name evidence="1" type="ORF">KC669_00155</name>
</gene>